<sequence>MKNVKIVVLNKDHWSFIDTTVNKEYDAIILEPGEVVPERFAGYPGQTNDEDQAVLFLDDTDCDCACDVAGTIGVNFKIVE</sequence>
<dbReference type="EMBL" id="PP357458">
    <property type="protein sequence ID" value="WWT41121.1"/>
    <property type="molecule type" value="Genomic_DNA"/>
</dbReference>
<organism evidence="1">
    <name type="scientific">Klebsiella phage phi1_175008</name>
    <dbReference type="NCBI Taxonomy" id="3127744"/>
    <lineage>
        <taxon>Viruses</taxon>
        <taxon>Duplodnaviria</taxon>
        <taxon>Heunggongvirae</taxon>
        <taxon>Uroviricota</taxon>
        <taxon>Caudoviricetes</taxon>
        <taxon>Stephanstirmvirinae</taxon>
    </lineage>
</organism>
<reference evidence="1" key="1">
    <citation type="submission" date="2024-02" db="EMBL/GenBank/DDBJ databases">
        <title>Klebsiella phages.</title>
        <authorList>
            <person name="Li J."/>
            <person name="Feng Y."/>
            <person name="Zong Z."/>
        </authorList>
    </citation>
    <scope>NUCLEOTIDE SEQUENCE</scope>
</reference>
<name>A0AC61ZTS4_9CAUD</name>
<evidence type="ECO:0000313" key="1">
    <source>
        <dbReference type="EMBL" id="WWT41121.1"/>
    </source>
</evidence>
<accession>A0AC61ZTS4</accession>
<proteinExistence type="predicted"/>
<protein>
    <submittedName>
        <fullName evidence="1">Uncharacterized protein</fullName>
    </submittedName>
</protein>